<feature type="compositionally biased region" description="Polar residues" evidence="1">
    <location>
        <begin position="524"/>
        <end position="533"/>
    </location>
</feature>
<dbReference type="InterPro" id="IPR010221">
    <property type="entry name" value="VCBS_dom"/>
</dbReference>
<dbReference type="RefSeq" id="WP_256182039.1">
    <property type="nucleotide sequence ID" value="NZ_DBFBHA010000032.1"/>
</dbReference>
<feature type="domain" description="RapA2 cadherin-like" evidence="2">
    <location>
        <begin position="495"/>
        <end position="581"/>
    </location>
</feature>
<evidence type="ECO:0000259" key="3">
    <source>
        <dbReference type="Pfam" id="PF17892"/>
    </source>
</evidence>
<dbReference type="Gene3D" id="2.60.40.1200">
    <property type="match status" value="1"/>
</dbReference>
<feature type="domain" description="Cadherin-like" evidence="3">
    <location>
        <begin position="1087"/>
        <end position="1165"/>
    </location>
</feature>
<protein>
    <submittedName>
        <fullName evidence="4">VCBS domain-containing protein</fullName>
    </submittedName>
</protein>
<evidence type="ECO:0000313" key="5">
    <source>
        <dbReference type="Proteomes" id="UP001205919"/>
    </source>
</evidence>
<comment type="caution">
    <text evidence="4">The sequence shown here is derived from an EMBL/GenBank/DDBJ whole genome shotgun (WGS) entry which is preliminary data.</text>
</comment>
<dbReference type="NCBIfam" id="TIGR01965">
    <property type="entry name" value="VCBS_repeat"/>
    <property type="match status" value="5"/>
</dbReference>
<sequence>MAKQIVTKAEGEAYRIEADGSKIKLRVGDLIDDGARIITETGASVRFEDEKGVPLEIGENTGTILFSDAGPELSGTLLAAAPQDAPAKETDAPTPDDAGAQNPLPSDSEGEDDSEAHSFVELPRIKYGSDINLQYARDVNVTSQIEGRASLNPRIKYSYNLSIDQEIQSYKDTRFPFDGGAKPFEPERPTAGDPPAPETDGTKAVTAEDTGITVDPLENFVTPAGVELTVTGAAAQHGTVEILPDGTLKYTPAPDWFGTDVVNCTSTDQSGRTYNSTVEVTVTPVIDTRDDDAGTVRENSAIDTDVTANDLFADHEGAKVVSVTDGKYGTVTINEDGTVKYTPAIDFLAEGETITDQYTYTVQTAAGNLESATVTVTITGTNDAPVVTAITGTATEDTTLTASGDIIADHVTDADISDSHTISAVDGETSKVGTSVDGTYGSITVNADGTYTYTLNNGTNGDGGNNVQKLAEGEHYDEVFSVTVSDGHGGETTQNITITVHGTNDAPTAADNAGSVVEDDRTSTTEGHTTSDGNILANDNDIDNGHTLTIAEVEGSAANVGTSVDGTYGKVTINADGTYKYDLNNTDPNVQALRVGQTVTDTFDVVVTDEHGAAVTETLTITITGTNDAPKISVGTGDSDSAALAETNSSLTESGTLTLTDIDVKDAVSTVKVDSIVKGGTYAGALPTDEALKNMLTISNGALMDSETGGRINWNFNSGSAHFDFLAAGETLTLTYTVKSTDNSGTANDNDIHEITITITGTNSAPTLNNDTVSVIEDKGLTDDNIHDVTTSEANIFDNDTDPDTNGKDLWKVNMAQGSSSTATAINTNYNYTDIKGTYGTLHLKQDGTYTYTLNSNETNVQELGHDAKVTDSFKIWMQDGNLPQNLETLTINISGTNDRPTIGVVAGTGDSAAADVIEGNIDPSVDKAEATGTLTFSDIDLGDQTTVTKLANDTTNFTISGNTNGLISTRAELYDMLTLTDTTFTTADGTNSHQLIWTFESGDERFNYLKADETLKLTYKVQAKDDSGIAANDTSDTLDIVITIKGSDSATDSKPSPDTGTVAEDKTLTVSGHHGTSGANQNLLYNDDSDGYITKFTVNGDVKDHSTGVKTAIYAANGTTQLGDIIIKANGDYTFTPVKNYSGPVPQITYTTSDGKTSTLDITVTPVADKPTWETPAPSTDGTEDAKIAMNLKLPTITDAKDLNGTESGDHPERLGYITLENIGKATVYNGTDTLTATGGKITIAIVDSSNNLDTSLHYTGLDISGDNIVKLTQEQFKALTIQQEAESGKNITGLKLSVTSYETDDSGVPITGLAGATGTTKFNVDVLAVTDATPDVKLGGSNSTPTESDLTTAITDGHITITDTQGTATGTISATTEGSNSAIVIEEDCTMKIDADYLKASVSSTDTDGSEKYVVTVSGLAAGSVVNGVTAGADGTVTLTAETSVKSGSIDIFTSGLTITPPENFSGKMDGVTIKVETYDTDGDSSGTIAHNTAEMTLPVLVVTPVVDGVDTLAVKQAVGKEDEPIALHIKPSCSDDSETFNVKIEKIPDGAKIIYNGTVYTATGGSVTISGFDSTKPLTVTPPLDSNADFKLTVTAQTVESDGSQSAWSTEVDLAVTVHSVADPVTVYDTMAKPLTYTEMEAEANGIKLGKLIVKADDNTDGSEQVTLTVTGLAPEFTLAGSAVEFKGGEGTKRTWLVTMKQGVDLENTDAYIKTPANFSGKIEFSAQATNTDSTQDGTPDSSTRTSVMTDVAITVTPTPEATVNLSGAADEDALQQLSFAIQYQNGDTDETLNAIYIKASDVDAGHGKNFSVFYSEDGGTTTMTLQEALDAGKITIDSGFYKITSADGNDVDKIFVKGNAEYSGTGNELTVKYAVTDGAYTGEGTHTTSVPVTTVSGDTNYGITFKPVTDPTTMKAVDTGDITVDGGEITLSGTTVTVGAGSANSFSVNVTVNAPADVDGSEHFIKLIVDGVPDGVSVKGATYLGDSGAAVGTGRWLLTVGDGKFFDSSHGFTTKLDFTVDRGNPNIWGLHGEDAVKVTVTAVSQDEMGSMKGGEAESSTGAEFGIKIDFDGPGTALADVPAPGINITKGAGTEEDSGECTLGDFIKAEYQIDTAEPQWPTEYRFSFEINGLPEGTVVSGDAVKGGSVTITADGGVTVSGFGNQAAMQYVLNNVKVTLPPNYNNNSDGDTADGMNLNVTWKTDGWDLNGGDGNVPVNNGNVHVVPEVKPVTDPMEIKIEPASGTINENQPGNGNAFNFTVSVGAGNDGGYGNVLNEGKLFLKLDGAGESGAITYGDKTYPLTDVADGEYSGIAPGKYYVIDGVSAGDVLTLAYQPADYYSGNIKVTATIVSQETGAANVIAASGNSELTVNPVNSEYKFTVDDAAADENGTANLTIWPSGGHDADGSEKIHSVVLSGVDAAHSDHFIVKYTVDGAEKAAAKVAAGMDAEGNQLYEWVLSTDSAGKLPTDIKITGLNHYSGTQDLTMTVVTGETALGTGKANTDAFSLTFHPTADGFSDFTPTLTFGKAGEYIDLNLNAMVNDTSGTGSETATVTLKGLGDGASFFIEDGGKYKSVATAYDAANKTYTLSGIALDEINDIKILSPNVGKTNVTVDAWTEEPGAQSGYGESTHISAGGHGTTFDITVSAAAPTSGADRLIYGGDAGTYDGGGGTDTLYLANFRETANSAKNDIDFEAAATIKNIEIIDMSDGAHSLTKVTAEAVKNMTDAGNKLLIKGGDDDTIALSGGWVKDADTSSDGWRTYTNGEATINVDGDVNVTINGIAAMSLMMAMAFAPLAAAAEPAIMPDSLAGYDFSSDFGAAAASGSPAFSLTAEGMIDFSSLTHSSFGTLDMENASAQSLYHVDPYGVYGVTDGSHELTVTGTELDSVSLADSAEAAWGAPELSADGSHYSYTATGDFDHDAATPDETVTLNVSRAIYDDTLAYDAHAMNDGGLGDDTLTFGHEDSTVDFSGGAASHIANIERFDLGEGDHSLENITAKDVFNMTDARGTLTINGDNADHVTLSDVLDDATDGMWESSPFQSVESGVSYSVYTGSFEGHMVTLKIEDEIIQQLTTHTKG</sequence>
<dbReference type="InterPro" id="IPR041690">
    <property type="entry name" value="Cadherin_5"/>
</dbReference>
<dbReference type="NCBIfam" id="NF012211">
    <property type="entry name" value="tand_rpt_95"/>
    <property type="match status" value="3"/>
</dbReference>
<feature type="region of interest" description="Disordered" evidence="1">
    <location>
        <begin position="502"/>
        <end position="539"/>
    </location>
</feature>
<dbReference type="Pfam" id="PF17803">
    <property type="entry name" value="Cadherin_4"/>
    <property type="match status" value="3"/>
</dbReference>
<evidence type="ECO:0000313" key="4">
    <source>
        <dbReference type="EMBL" id="MCQ4814735.1"/>
    </source>
</evidence>
<dbReference type="Proteomes" id="UP001205919">
    <property type="component" value="Unassembled WGS sequence"/>
</dbReference>
<accession>A0AAW5K6C3</accession>
<feature type="domain" description="RapA2 cadherin-like" evidence="2">
    <location>
        <begin position="372"/>
        <end position="453"/>
    </location>
</feature>
<reference evidence="4 5" key="1">
    <citation type="submission" date="2022-06" db="EMBL/GenBank/DDBJ databases">
        <title>Isolation of gut microbiota from human fecal samples.</title>
        <authorList>
            <person name="Pamer E.G."/>
            <person name="Barat B."/>
            <person name="Waligurski E."/>
            <person name="Medina S."/>
            <person name="Paddock L."/>
            <person name="Mostad J."/>
        </authorList>
    </citation>
    <scope>NUCLEOTIDE SEQUENCE [LARGE SCALE GENOMIC DNA]</scope>
    <source>
        <strain evidence="4 5">DFI.9.90</strain>
    </source>
</reference>
<dbReference type="InterPro" id="IPR040853">
    <property type="entry name" value="RapA2_cadherin-like"/>
</dbReference>
<name>A0AAW5K6C3_9BACT</name>
<dbReference type="Pfam" id="PF17892">
    <property type="entry name" value="Cadherin_5"/>
    <property type="match status" value="1"/>
</dbReference>
<organism evidence="4 5">
    <name type="scientific">Cloacibacillus evryensis</name>
    <dbReference type="NCBI Taxonomy" id="508460"/>
    <lineage>
        <taxon>Bacteria</taxon>
        <taxon>Thermotogati</taxon>
        <taxon>Synergistota</taxon>
        <taxon>Synergistia</taxon>
        <taxon>Synergistales</taxon>
        <taxon>Synergistaceae</taxon>
        <taxon>Cloacibacillus</taxon>
    </lineage>
</organism>
<feature type="region of interest" description="Disordered" evidence="1">
    <location>
        <begin position="82"/>
        <end position="116"/>
    </location>
</feature>
<gene>
    <name evidence="4" type="ORF">NE630_09880</name>
</gene>
<dbReference type="Gene3D" id="2.60.40.3440">
    <property type="match status" value="1"/>
</dbReference>
<feature type="domain" description="RapA2 cadherin-like" evidence="2">
    <location>
        <begin position="754"/>
        <end position="852"/>
    </location>
</feature>
<evidence type="ECO:0000259" key="2">
    <source>
        <dbReference type="Pfam" id="PF17803"/>
    </source>
</evidence>
<dbReference type="InterPro" id="IPR013783">
    <property type="entry name" value="Ig-like_fold"/>
</dbReference>
<dbReference type="EMBL" id="JANFYT010000019">
    <property type="protein sequence ID" value="MCQ4814735.1"/>
    <property type="molecule type" value="Genomic_DNA"/>
</dbReference>
<evidence type="ECO:0000256" key="1">
    <source>
        <dbReference type="SAM" id="MobiDB-lite"/>
    </source>
</evidence>
<keyword evidence="5" id="KW-1185">Reference proteome</keyword>
<dbReference type="Gene3D" id="2.60.40.10">
    <property type="entry name" value="Immunoglobulins"/>
    <property type="match status" value="1"/>
</dbReference>
<feature type="region of interest" description="Disordered" evidence="1">
    <location>
        <begin position="178"/>
        <end position="203"/>
    </location>
</feature>
<proteinExistence type="predicted"/>
<dbReference type="Pfam" id="PF17963">
    <property type="entry name" value="Big_9"/>
    <property type="match status" value="1"/>
</dbReference>